<evidence type="ECO:0000313" key="2">
    <source>
        <dbReference type="EMBL" id="KAK7395236.1"/>
    </source>
</evidence>
<accession>A0AAN9SF69</accession>
<dbReference type="GO" id="GO:0005759">
    <property type="term" value="C:mitochondrial matrix"/>
    <property type="evidence" value="ECO:0007669"/>
    <property type="project" value="InterPro"/>
</dbReference>
<proteinExistence type="predicted"/>
<feature type="compositionally biased region" description="Acidic residues" evidence="1">
    <location>
        <begin position="131"/>
        <end position="140"/>
    </location>
</feature>
<dbReference type="Pfam" id="PF02330">
    <property type="entry name" value="MAM33"/>
    <property type="match status" value="1"/>
</dbReference>
<dbReference type="FunFam" id="3.10.280.10:FF:000002">
    <property type="entry name" value="Mitochondrial glycoprotein family protein"/>
    <property type="match status" value="1"/>
</dbReference>
<dbReference type="Proteomes" id="UP001386955">
    <property type="component" value="Unassembled WGS sequence"/>
</dbReference>
<dbReference type="AlphaFoldDB" id="A0AAN9SF69"/>
<organism evidence="2 3">
    <name type="scientific">Psophocarpus tetragonolobus</name>
    <name type="common">Winged bean</name>
    <name type="synonym">Dolichos tetragonolobus</name>
    <dbReference type="NCBI Taxonomy" id="3891"/>
    <lineage>
        <taxon>Eukaryota</taxon>
        <taxon>Viridiplantae</taxon>
        <taxon>Streptophyta</taxon>
        <taxon>Embryophyta</taxon>
        <taxon>Tracheophyta</taxon>
        <taxon>Spermatophyta</taxon>
        <taxon>Magnoliopsida</taxon>
        <taxon>eudicotyledons</taxon>
        <taxon>Gunneridae</taxon>
        <taxon>Pentapetalae</taxon>
        <taxon>rosids</taxon>
        <taxon>fabids</taxon>
        <taxon>Fabales</taxon>
        <taxon>Fabaceae</taxon>
        <taxon>Papilionoideae</taxon>
        <taxon>50 kb inversion clade</taxon>
        <taxon>NPAAA clade</taxon>
        <taxon>indigoferoid/millettioid clade</taxon>
        <taxon>Phaseoleae</taxon>
        <taxon>Psophocarpus</taxon>
    </lineage>
</organism>
<dbReference type="InterPro" id="IPR003428">
    <property type="entry name" value="MAM33"/>
</dbReference>
<comment type="caution">
    <text evidence="2">The sequence shown here is derived from an EMBL/GenBank/DDBJ whole genome shotgun (WGS) entry which is preliminary data.</text>
</comment>
<dbReference type="PANTHER" id="PTHR10826:SF27">
    <property type="entry name" value="OS06G0326500 PROTEIN"/>
    <property type="match status" value="1"/>
</dbReference>
<dbReference type="SUPFAM" id="SSF54529">
    <property type="entry name" value="Mitochondrial glycoprotein MAM33-like"/>
    <property type="match status" value="1"/>
</dbReference>
<dbReference type="Gene3D" id="3.10.280.10">
    <property type="entry name" value="Mitochondrial glycoprotein"/>
    <property type="match status" value="1"/>
</dbReference>
<keyword evidence="3" id="KW-1185">Reference proteome</keyword>
<name>A0AAN9SF69_PSOTE</name>
<gene>
    <name evidence="2" type="ORF">VNO78_15784</name>
</gene>
<dbReference type="EMBL" id="JAYMYS010000004">
    <property type="protein sequence ID" value="KAK7395236.1"/>
    <property type="molecule type" value="Genomic_DNA"/>
</dbReference>
<reference evidence="2 3" key="1">
    <citation type="submission" date="2024-01" db="EMBL/GenBank/DDBJ databases">
        <title>The genomes of 5 underutilized Papilionoideae crops provide insights into root nodulation and disease resistanc.</title>
        <authorList>
            <person name="Jiang F."/>
        </authorList>
    </citation>
    <scope>NUCLEOTIDE SEQUENCE [LARGE SCALE GENOMIC DNA]</scope>
    <source>
        <strain evidence="2">DUOXIRENSHENG_FW03</strain>
        <tissue evidence="2">Leaves</tissue>
    </source>
</reference>
<protein>
    <recommendedName>
        <fullName evidence="4">Mitochondrial glycoprotein</fullName>
    </recommendedName>
</protein>
<evidence type="ECO:0000256" key="1">
    <source>
        <dbReference type="SAM" id="MobiDB-lite"/>
    </source>
</evidence>
<sequence>MAMYATLRRATSAALPQLARRAMASSSSRTFQNILSFLRRETTVTFVPSLRFANTFATRTSADDSLIEVLQSEIQCAVEDDRAPQSHQVEIPEDFPFEIEDNPGERTIHLKGQFGDETIRVQVDIPNVAPEENEDEEDGEKNDNTSESSIPLVVSIFKGNGVSLEFGVTAFPDEISIDSLSIKQSEDSEDQLAYEGPEFIDLDENLQKAFHKYLEIRGIKPSTTNFLQEYMFAKDNKEYLMWLKNLKNFVEK</sequence>
<feature type="region of interest" description="Disordered" evidence="1">
    <location>
        <begin position="125"/>
        <end position="147"/>
    </location>
</feature>
<evidence type="ECO:0008006" key="4">
    <source>
        <dbReference type="Google" id="ProtNLM"/>
    </source>
</evidence>
<evidence type="ECO:0000313" key="3">
    <source>
        <dbReference type="Proteomes" id="UP001386955"/>
    </source>
</evidence>
<dbReference type="InterPro" id="IPR036561">
    <property type="entry name" value="MAM33_sf"/>
</dbReference>
<dbReference type="PANTHER" id="PTHR10826">
    <property type="entry name" value="COMPLEMENT COMPONENT 1"/>
    <property type="match status" value="1"/>
</dbReference>